<reference evidence="3" key="1">
    <citation type="journal article" date="2023" name="Front. Mar. Sci.">
        <title>Tracing the invertebrate herpesviruses in the global sequence datasets.</title>
        <authorList>
            <person name="Rosani U."/>
            <person name="Gaia M."/>
            <person name="Delmont T.O."/>
            <person name="Krupovic M."/>
        </authorList>
    </citation>
    <scope>NUCLEOTIDE SEQUENCE</scope>
    <source>
        <strain evidence="3">MalacoHV4/Med/2018 155</strain>
    </source>
</reference>
<feature type="compositionally biased region" description="Polar residues" evidence="1">
    <location>
        <begin position="17"/>
        <end position="31"/>
    </location>
</feature>
<keyword evidence="2" id="KW-0812">Transmembrane</keyword>
<keyword evidence="2" id="KW-1133">Transmembrane helix</keyword>
<feature type="transmembrane region" description="Helical" evidence="2">
    <location>
        <begin position="373"/>
        <end position="399"/>
    </location>
</feature>
<evidence type="ECO:0000256" key="1">
    <source>
        <dbReference type="SAM" id="MobiDB-lite"/>
    </source>
</evidence>
<name>A0AA48P8Y2_9VIRU</name>
<feature type="region of interest" description="Disordered" evidence="1">
    <location>
        <begin position="1"/>
        <end position="33"/>
    </location>
</feature>
<reference evidence="3" key="2">
    <citation type="submission" date="2023-01" db="EMBL/GenBank/DDBJ databases">
        <authorList>
            <person name="Rosani U."/>
            <person name="Delmont T.O."/>
            <person name="Gaia M."/>
            <person name="Krupovic M."/>
        </authorList>
    </citation>
    <scope>NUCLEOTIDE SEQUENCE</scope>
    <source>
        <strain evidence="3">MalacoHV4/Med/2018 155</strain>
    </source>
</reference>
<organism evidence="3">
    <name type="scientific">Malaco herpesvirus 4</name>
    <dbReference type="NCBI Taxonomy" id="3031800"/>
    <lineage>
        <taxon>Viruses</taxon>
        <taxon>Duplodnaviria</taxon>
        <taxon>Heunggongvirae</taxon>
        <taxon>Peploviricota</taxon>
        <taxon>Herviviricetes</taxon>
        <taxon>Herpesvirales</taxon>
        <taxon>Malacoherpesviridae</taxon>
    </lineage>
</organism>
<feature type="transmembrane region" description="Helical" evidence="2">
    <location>
        <begin position="103"/>
        <end position="126"/>
    </location>
</feature>
<proteinExistence type="predicted"/>
<feature type="compositionally biased region" description="Basic and acidic residues" evidence="1">
    <location>
        <begin position="1"/>
        <end position="16"/>
    </location>
</feature>
<evidence type="ECO:0000313" key="3">
    <source>
        <dbReference type="EMBL" id="DBA11636.1"/>
    </source>
</evidence>
<evidence type="ECO:0000256" key="2">
    <source>
        <dbReference type="SAM" id="Phobius"/>
    </source>
</evidence>
<dbReference type="EMBL" id="BK063069">
    <property type="protein sequence ID" value="DBA11636.1"/>
    <property type="molecule type" value="Genomic_DNA"/>
</dbReference>
<sequence length="405" mass="45771">MASDVKRQVRFNDRHSNYNSGGVNSENVTTHSESKTGCDEFDDITSLLISSSPAVILENTSNDNMMKNRDDETCLTKNPYNRHTVQTIGAIERTMLARLKKSSVMFTFMLLAYCVLLTIEICLYVSSTTNSYCDEGLNRLNKFTLVILSAITITYLIYSSISWCSLRVCLKTISHESSSKHGKKHKRGAAKSFYKSLLNSLRRTVNRNTDDISTAHRDDCKTKCKKIIDNAALYRPLRDTLSVGGLIERDNHIRNCVNKSIIHPVRSSSPPLSYDGDRVKRIRLHSDNVARKLHNAIQHVHTNITKRTPLLPSDPKLLYKHPGDKQHGSVKYQMATAAVHATPIITVLFWITIFTDVNMTNQFENNTDHTACLVSYVYNCMLIIIVFVQNLIVVFPILFAMCAST</sequence>
<accession>A0AA48P8Y2</accession>
<feature type="transmembrane region" description="Helical" evidence="2">
    <location>
        <begin position="334"/>
        <end position="353"/>
    </location>
</feature>
<protein>
    <submittedName>
        <fullName evidence="3">ORF22</fullName>
    </submittedName>
</protein>
<feature type="transmembrane region" description="Helical" evidence="2">
    <location>
        <begin position="146"/>
        <end position="170"/>
    </location>
</feature>
<keyword evidence="2" id="KW-0472">Membrane</keyword>